<evidence type="ECO:0000313" key="4">
    <source>
        <dbReference type="Proteomes" id="UP000827092"/>
    </source>
</evidence>
<protein>
    <submittedName>
        <fullName evidence="3">Uncharacterized protein</fullName>
    </submittedName>
</protein>
<keyword evidence="2" id="KW-0812">Transmembrane</keyword>
<name>A0AAV6U620_9ARAC</name>
<feature type="transmembrane region" description="Helical" evidence="2">
    <location>
        <begin position="12"/>
        <end position="33"/>
    </location>
</feature>
<accession>A0AAV6U620</accession>
<evidence type="ECO:0000256" key="2">
    <source>
        <dbReference type="SAM" id="Phobius"/>
    </source>
</evidence>
<reference evidence="3 4" key="1">
    <citation type="journal article" date="2022" name="Nat. Ecol. Evol.">
        <title>A masculinizing supergene underlies an exaggerated male reproductive morph in a spider.</title>
        <authorList>
            <person name="Hendrickx F."/>
            <person name="De Corte Z."/>
            <person name="Sonet G."/>
            <person name="Van Belleghem S.M."/>
            <person name="Kostlbacher S."/>
            <person name="Vangestel C."/>
        </authorList>
    </citation>
    <scope>NUCLEOTIDE SEQUENCE [LARGE SCALE GENOMIC DNA]</scope>
    <source>
        <strain evidence="3">W744_W776</strain>
    </source>
</reference>
<keyword evidence="1" id="KW-0175">Coiled coil</keyword>
<keyword evidence="4" id="KW-1185">Reference proteome</keyword>
<gene>
    <name evidence="3" type="ORF">JTE90_025070</name>
</gene>
<comment type="caution">
    <text evidence="3">The sequence shown here is derived from an EMBL/GenBank/DDBJ whole genome shotgun (WGS) entry which is preliminary data.</text>
</comment>
<sequence length="588" mass="67034">MSMNTLKCSIEGIALQVAFSVIVISILIFYLIFKLFSRNKLTNLEITKNEISEILKIKTELMAQLKDLAVKTSTEGQLFSDGSHDMDGPLLAHLQERNSAVRAEMMATLEQNHANAANKFEELERIVEDFGKESLFIRDSLERLVRNEELYEAEVYRRLVEIGLQTKYADFDDIENASTQQESYISNSKLVLFDIKECMEEIVSSSKVNWENFILETVTSIKQYQKNLEEWLKCNIIENFEKMSQLQIDMLMAKSGGIEKQLLEISIFSDRKLVDVQVIEDILKFFNMKFVAFADKCQVKWCDSCTNLDNSNDVVNETKDNLIFGCSKMSRMTCSLGQQMADIKDIANAIGDAVQKANAISKKQVLDKANTKRIEKIVCVVETMKDTLAMVDEDYHLKLQAISKSMETPHKRLERFVECVEDLEFFSEFSKNIASRYENVYNQGCGEVDNLEEVKDLETLSMISGDGLSSCRFGESVSEYSNEVNHRSMISEPSNKNENPKESRKYSTLKRMLSALNDIIKKTAVELVEEDTGCLERKLLPTKDMEVKLKQASFNWSSVPSEVNLWDVSNDCLLSASTSEDEDLSVTK</sequence>
<dbReference type="AlphaFoldDB" id="A0AAV6U620"/>
<feature type="coiled-coil region" evidence="1">
    <location>
        <begin position="91"/>
        <end position="126"/>
    </location>
</feature>
<keyword evidence="2" id="KW-0472">Membrane</keyword>
<proteinExistence type="predicted"/>
<organism evidence="3 4">
    <name type="scientific">Oedothorax gibbosus</name>
    <dbReference type="NCBI Taxonomy" id="931172"/>
    <lineage>
        <taxon>Eukaryota</taxon>
        <taxon>Metazoa</taxon>
        <taxon>Ecdysozoa</taxon>
        <taxon>Arthropoda</taxon>
        <taxon>Chelicerata</taxon>
        <taxon>Arachnida</taxon>
        <taxon>Araneae</taxon>
        <taxon>Araneomorphae</taxon>
        <taxon>Entelegynae</taxon>
        <taxon>Araneoidea</taxon>
        <taxon>Linyphiidae</taxon>
        <taxon>Erigoninae</taxon>
        <taxon>Oedothorax</taxon>
    </lineage>
</organism>
<evidence type="ECO:0000256" key="1">
    <source>
        <dbReference type="SAM" id="Coils"/>
    </source>
</evidence>
<dbReference type="EMBL" id="JAFNEN010000605">
    <property type="protein sequence ID" value="KAG8179737.1"/>
    <property type="molecule type" value="Genomic_DNA"/>
</dbReference>
<evidence type="ECO:0000313" key="3">
    <source>
        <dbReference type="EMBL" id="KAG8179737.1"/>
    </source>
</evidence>
<keyword evidence="2" id="KW-1133">Transmembrane helix</keyword>
<dbReference type="Proteomes" id="UP000827092">
    <property type="component" value="Unassembled WGS sequence"/>
</dbReference>